<feature type="compositionally biased region" description="Basic and acidic residues" evidence="1">
    <location>
        <begin position="162"/>
        <end position="182"/>
    </location>
</feature>
<protein>
    <submittedName>
        <fullName evidence="2">Uncharacterized protein</fullName>
    </submittedName>
</protein>
<proteinExistence type="predicted"/>
<comment type="caution">
    <text evidence="2">The sequence shown here is derived from an EMBL/GenBank/DDBJ whole genome shotgun (WGS) entry which is preliminary data.</text>
</comment>
<dbReference type="AlphaFoldDB" id="A0A226DIQ2"/>
<feature type="compositionally biased region" description="Low complexity" evidence="1">
    <location>
        <begin position="110"/>
        <end position="121"/>
    </location>
</feature>
<sequence>MAYIPLSPRSLRRKLDAWVGRKVGRKLAEAGEVFVPTPLPPPVYEEAVSPPMAPIVLPRPHEYIEDEPRRVENEEEVVLAHPPGSLPPSDDEEDFLLVEVKKPTPVKRCSPSTSSAVAARTRSSRRNKSPRGTAEKSEGEAAASSTASPRYGNRTRGRPRVKSVEKKKDDNIRSRSPVHKENSSPVTALKKRGALKKVETALDVSSESEKPQDIASMEGTIEARMAAGAIGMGNDEQGEMKGHLTRLTSSLADDEGGVKAFHQRLVRELLPAIPGVRPN</sequence>
<evidence type="ECO:0000256" key="1">
    <source>
        <dbReference type="SAM" id="MobiDB-lite"/>
    </source>
</evidence>
<reference evidence="2 3" key="1">
    <citation type="submission" date="2015-12" db="EMBL/GenBank/DDBJ databases">
        <title>The genome of Folsomia candida.</title>
        <authorList>
            <person name="Faddeeva A."/>
            <person name="Derks M.F."/>
            <person name="Anvar Y."/>
            <person name="Smit S."/>
            <person name="Van Straalen N."/>
            <person name="Roelofs D."/>
        </authorList>
    </citation>
    <scope>NUCLEOTIDE SEQUENCE [LARGE SCALE GENOMIC DNA]</scope>
    <source>
        <strain evidence="2 3">VU population</strain>
        <tissue evidence="2">Whole body</tissue>
    </source>
</reference>
<name>A0A226DIQ2_FOLCA</name>
<keyword evidence="3" id="KW-1185">Reference proteome</keyword>
<gene>
    <name evidence="2" type="ORF">Fcan01_21089</name>
</gene>
<dbReference type="EMBL" id="LNIX01000020">
    <property type="protein sequence ID" value="OXA44066.1"/>
    <property type="molecule type" value="Genomic_DNA"/>
</dbReference>
<evidence type="ECO:0000313" key="3">
    <source>
        <dbReference type="Proteomes" id="UP000198287"/>
    </source>
</evidence>
<accession>A0A226DIQ2</accession>
<evidence type="ECO:0000313" key="2">
    <source>
        <dbReference type="EMBL" id="OXA44066.1"/>
    </source>
</evidence>
<feature type="region of interest" description="Disordered" evidence="1">
    <location>
        <begin position="66"/>
        <end position="192"/>
    </location>
</feature>
<dbReference type="Proteomes" id="UP000198287">
    <property type="component" value="Unassembled WGS sequence"/>
</dbReference>
<organism evidence="2 3">
    <name type="scientific">Folsomia candida</name>
    <name type="common">Springtail</name>
    <dbReference type="NCBI Taxonomy" id="158441"/>
    <lineage>
        <taxon>Eukaryota</taxon>
        <taxon>Metazoa</taxon>
        <taxon>Ecdysozoa</taxon>
        <taxon>Arthropoda</taxon>
        <taxon>Hexapoda</taxon>
        <taxon>Collembola</taxon>
        <taxon>Entomobryomorpha</taxon>
        <taxon>Isotomoidea</taxon>
        <taxon>Isotomidae</taxon>
        <taxon>Proisotominae</taxon>
        <taxon>Folsomia</taxon>
    </lineage>
</organism>